<reference evidence="2" key="1">
    <citation type="submission" date="2019-06" db="EMBL/GenBank/DDBJ databases">
        <authorList>
            <person name="Broberg M."/>
        </authorList>
    </citation>
    <scope>NUCLEOTIDE SEQUENCE [LARGE SCALE GENOMIC DNA]</scope>
</reference>
<keyword evidence="2" id="KW-1185">Reference proteome</keyword>
<evidence type="ECO:0000313" key="1">
    <source>
        <dbReference type="EMBL" id="CAH0039938.1"/>
    </source>
</evidence>
<gene>
    <name evidence="1" type="ORF">CSOL1703_00003771</name>
</gene>
<accession>A0A9N9W219</accession>
<proteinExistence type="predicted"/>
<name>A0A9N9W219_9HYPO</name>
<dbReference type="EMBL" id="CABFOC020000002">
    <property type="protein sequence ID" value="CAH0039938.1"/>
    <property type="molecule type" value="Genomic_DNA"/>
</dbReference>
<sequence>MAGRFNAVVYRQAADNMQIQPGITPPTMSASFLWALAFSPSRSGWKLLKETGRVTRSANSAQSTVRYFVYRELLTTMHSSHHALGERNQPHLRSKDTRGGLVCGLAGG</sequence>
<dbReference type="Proteomes" id="UP000775872">
    <property type="component" value="Unassembled WGS sequence"/>
</dbReference>
<dbReference type="AlphaFoldDB" id="A0A9N9W219"/>
<reference evidence="1 2" key="2">
    <citation type="submission" date="2021-10" db="EMBL/GenBank/DDBJ databases">
        <authorList>
            <person name="Piombo E."/>
        </authorList>
    </citation>
    <scope>NUCLEOTIDE SEQUENCE [LARGE SCALE GENOMIC DNA]</scope>
</reference>
<comment type="caution">
    <text evidence="1">The sequence shown here is derived from an EMBL/GenBank/DDBJ whole genome shotgun (WGS) entry which is preliminary data.</text>
</comment>
<evidence type="ECO:0000313" key="2">
    <source>
        <dbReference type="Proteomes" id="UP000775872"/>
    </source>
</evidence>
<protein>
    <submittedName>
        <fullName evidence="1">Uncharacterized protein</fullName>
    </submittedName>
</protein>
<organism evidence="1 2">
    <name type="scientific">Clonostachys solani</name>
    <dbReference type="NCBI Taxonomy" id="160281"/>
    <lineage>
        <taxon>Eukaryota</taxon>
        <taxon>Fungi</taxon>
        <taxon>Dikarya</taxon>
        <taxon>Ascomycota</taxon>
        <taxon>Pezizomycotina</taxon>
        <taxon>Sordariomycetes</taxon>
        <taxon>Hypocreomycetidae</taxon>
        <taxon>Hypocreales</taxon>
        <taxon>Bionectriaceae</taxon>
        <taxon>Clonostachys</taxon>
    </lineage>
</organism>